<dbReference type="InterPro" id="IPR017441">
    <property type="entry name" value="Protein_kinase_ATP_BS"/>
</dbReference>
<feature type="compositionally biased region" description="Pro residues" evidence="8">
    <location>
        <begin position="278"/>
        <end position="293"/>
    </location>
</feature>
<keyword evidence="12" id="KW-1185">Reference proteome</keyword>
<dbReference type="GO" id="GO:0005524">
    <property type="term" value="F:ATP binding"/>
    <property type="evidence" value="ECO:0007669"/>
    <property type="project" value="UniProtKB-UniRule"/>
</dbReference>
<feature type="transmembrane region" description="Helical" evidence="9">
    <location>
        <begin position="324"/>
        <end position="345"/>
    </location>
</feature>
<accession>A0A5Q3QC41</accession>
<evidence type="ECO:0000256" key="5">
    <source>
        <dbReference type="ARBA" id="ARBA00022777"/>
    </source>
</evidence>
<keyword evidence="4 7" id="KW-0547">Nucleotide-binding</keyword>
<keyword evidence="9" id="KW-0472">Membrane</keyword>
<keyword evidence="9" id="KW-1133">Transmembrane helix</keyword>
<dbReference type="PANTHER" id="PTHR43289">
    <property type="entry name" value="MITOGEN-ACTIVATED PROTEIN KINASE KINASE KINASE 20-RELATED"/>
    <property type="match status" value="1"/>
</dbReference>
<dbReference type="SUPFAM" id="SSF56112">
    <property type="entry name" value="Protein kinase-like (PK-like)"/>
    <property type="match status" value="1"/>
</dbReference>
<evidence type="ECO:0000256" key="9">
    <source>
        <dbReference type="SAM" id="Phobius"/>
    </source>
</evidence>
<dbReference type="Pfam" id="PF00069">
    <property type="entry name" value="Pkinase"/>
    <property type="match status" value="1"/>
</dbReference>
<dbReference type="PANTHER" id="PTHR43289:SF6">
    <property type="entry name" value="SERINE_THREONINE-PROTEIN KINASE NEKL-3"/>
    <property type="match status" value="1"/>
</dbReference>
<keyword evidence="5 11" id="KW-0418">Kinase</keyword>
<feature type="compositionally biased region" description="Pro residues" evidence="8">
    <location>
        <begin position="356"/>
        <end position="376"/>
    </location>
</feature>
<dbReference type="InterPro" id="IPR011009">
    <property type="entry name" value="Kinase-like_dom_sf"/>
</dbReference>
<organism evidence="11 12">
    <name type="scientific">Allosaccharopolyspora coralli</name>
    <dbReference type="NCBI Taxonomy" id="2665642"/>
    <lineage>
        <taxon>Bacteria</taxon>
        <taxon>Bacillati</taxon>
        <taxon>Actinomycetota</taxon>
        <taxon>Actinomycetes</taxon>
        <taxon>Pseudonocardiales</taxon>
        <taxon>Pseudonocardiaceae</taxon>
        <taxon>Allosaccharopolyspora</taxon>
    </lineage>
</organism>
<evidence type="ECO:0000313" key="12">
    <source>
        <dbReference type="Proteomes" id="UP000371041"/>
    </source>
</evidence>
<dbReference type="SMART" id="SM00220">
    <property type="entry name" value="S_TKc"/>
    <property type="match status" value="1"/>
</dbReference>
<evidence type="ECO:0000313" key="11">
    <source>
        <dbReference type="EMBL" id="QGK71450.1"/>
    </source>
</evidence>
<dbReference type="AlphaFoldDB" id="A0A5Q3QC41"/>
<keyword evidence="2" id="KW-0723">Serine/threonine-protein kinase</keyword>
<dbReference type="Proteomes" id="UP000371041">
    <property type="component" value="Chromosome"/>
</dbReference>
<dbReference type="RefSeq" id="WP_154078026.1">
    <property type="nucleotide sequence ID" value="NZ_CP045929.1"/>
</dbReference>
<keyword evidence="6 7" id="KW-0067">ATP-binding</keyword>
<evidence type="ECO:0000256" key="6">
    <source>
        <dbReference type="ARBA" id="ARBA00022840"/>
    </source>
</evidence>
<dbReference type="CDD" id="cd14014">
    <property type="entry name" value="STKc_PknB_like"/>
    <property type="match status" value="1"/>
</dbReference>
<dbReference type="Gene3D" id="1.10.510.10">
    <property type="entry name" value="Transferase(Phosphotransferase) domain 1"/>
    <property type="match status" value="1"/>
</dbReference>
<evidence type="ECO:0000256" key="7">
    <source>
        <dbReference type="PROSITE-ProRule" id="PRU10141"/>
    </source>
</evidence>
<keyword evidence="9" id="KW-0812">Transmembrane</keyword>
<evidence type="ECO:0000256" key="4">
    <source>
        <dbReference type="ARBA" id="ARBA00022741"/>
    </source>
</evidence>
<dbReference type="EC" id="2.7.11.1" evidence="1"/>
<dbReference type="KEGG" id="sace:GIY23_19770"/>
<dbReference type="InterPro" id="IPR000719">
    <property type="entry name" value="Prot_kinase_dom"/>
</dbReference>
<feature type="region of interest" description="Disordered" evidence="8">
    <location>
        <begin position="348"/>
        <end position="407"/>
    </location>
</feature>
<evidence type="ECO:0000256" key="2">
    <source>
        <dbReference type="ARBA" id="ARBA00022527"/>
    </source>
</evidence>
<dbReference type="EMBL" id="CP045929">
    <property type="protein sequence ID" value="QGK71450.1"/>
    <property type="molecule type" value="Genomic_DNA"/>
</dbReference>
<evidence type="ECO:0000256" key="8">
    <source>
        <dbReference type="SAM" id="MobiDB-lite"/>
    </source>
</evidence>
<name>A0A5Q3QC41_9PSEU</name>
<protein>
    <recommendedName>
        <fullName evidence="1">non-specific serine/threonine protein kinase</fullName>
        <ecNumber evidence="1">2.7.11.1</ecNumber>
    </recommendedName>
</protein>
<reference evidence="12" key="1">
    <citation type="submission" date="2019-11" db="EMBL/GenBank/DDBJ databases">
        <title>The complete genome sequence of Saccharopolyspora sp. E2A.</title>
        <authorList>
            <person name="Zhang G."/>
        </authorList>
    </citation>
    <scope>NUCLEOTIDE SEQUENCE [LARGE SCALE GENOMIC DNA]</scope>
    <source>
        <strain evidence="12">E2A</strain>
    </source>
</reference>
<evidence type="ECO:0000259" key="10">
    <source>
        <dbReference type="PROSITE" id="PS50011"/>
    </source>
</evidence>
<dbReference type="PROSITE" id="PS00108">
    <property type="entry name" value="PROTEIN_KINASE_ST"/>
    <property type="match status" value="1"/>
</dbReference>
<evidence type="ECO:0000256" key="3">
    <source>
        <dbReference type="ARBA" id="ARBA00022679"/>
    </source>
</evidence>
<gene>
    <name evidence="11" type="ORF">GIY23_19770</name>
</gene>
<dbReference type="InterPro" id="IPR008271">
    <property type="entry name" value="Ser/Thr_kinase_AS"/>
</dbReference>
<dbReference type="PROSITE" id="PS50011">
    <property type="entry name" value="PROTEIN_KINASE_DOM"/>
    <property type="match status" value="1"/>
</dbReference>
<feature type="region of interest" description="Disordered" evidence="8">
    <location>
        <begin position="268"/>
        <end position="320"/>
    </location>
</feature>
<feature type="compositionally biased region" description="Low complexity" evidence="8">
    <location>
        <begin position="377"/>
        <end position="399"/>
    </location>
</feature>
<dbReference type="Gene3D" id="3.30.200.20">
    <property type="entry name" value="Phosphorylase Kinase, domain 1"/>
    <property type="match status" value="1"/>
</dbReference>
<dbReference type="GO" id="GO:0004674">
    <property type="term" value="F:protein serine/threonine kinase activity"/>
    <property type="evidence" value="ECO:0007669"/>
    <property type="project" value="UniProtKB-KW"/>
</dbReference>
<keyword evidence="3" id="KW-0808">Transferase</keyword>
<sequence>MSAEGRLIAGRYRLQQRIGSGAMGIVWRAVDERLHRTVAVKQLLLQAGYTAEETEEARQRSMREGRIAARLQHQNAIVVFDVAEDEGQPVLVMEYLPSRSLASVLEEHGPLPPLEVARIGSQVAGALSAAHMAGIVHRDLKPGNILLGDDGVAKITDFGISRAVGDVSVTKSGILAGTPAYLSPEVALGRDPAPASDVFSLGSTLYAAVEGQPPFGVDENAISLLHRVARGDVDPPRQAGPMTAALMQLLRADPVDRPTMSHAKTLLQSVADGRPVPAAAPAPGWRPPPPARPAPEAGGTRVDMPASRAESSPTDSRRSSRKGLLLWAAALVVAVLIGILGANAMRPSGAEEQNAAPPPTSEPAPPPPPPPAPPPTTTTTTSPPTTTTTTTAPSSRSTSNKLSDKDREKAVKKYFSAVPDDLDASWSMLGPGLKQQGKKRYESFWDSIDDVEITSGPKANGSKVTVGLRYEKDGKKINEKHVIGMIEKDGKALLNSDSQA</sequence>
<proteinExistence type="predicted"/>
<feature type="binding site" evidence="7">
    <location>
        <position position="41"/>
    </location>
    <ligand>
        <name>ATP</name>
        <dbReference type="ChEBI" id="CHEBI:30616"/>
    </ligand>
</feature>
<feature type="domain" description="Protein kinase" evidence="10">
    <location>
        <begin position="12"/>
        <end position="267"/>
    </location>
</feature>
<evidence type="ECO:0000256" key="1">
    <source>
        <dbReference type="ARBA" id="ARBA00012513"/>
    </source>
</evidence>
<dbReference type="PROSITE" id="PS00107">
    <property type="entry name" value="PROTEIN_KINASE_ATP"/>
    <property type="match status" value="1"/>
</dbReference>